<keyword evidence="4" id="KW-0378">Hydrolase</keyword>
<dbReference type="GO" id="GO:0016757">
    <property type="term" value="F:glycosyltransferase activity"/>
    <property type="evidence" value="ECO:0007669"/>
    <property type="project" value="UniProtKB-KW"/>
</dbReference>
<protein>
    <submittedName>
        <fullName evidence="4">GH130 family glycoside hydrolase</fullName>
    </submittedName>
</protein>
<dbReference type="Proteomes" id="UP000463983">
    <property type="component" value="Chromosome"/>
</dbReference>
<proteinExistence type="inferred from homology"/>
<name>A0A857N5L6_9BACT</name>
<dbReference type="RefSeq" id="WP_161931732.1">
    <property type="nucleotide sequence ID" value="NZ_CP047901.1"/>
</dbReference>
<dbReference type="CDD" id="cd18614">
    <property type="entry name" value="GH130"/>
    <property type="match status" value="1"/>
</dbReference>
<keyword evidence="1" id="KW-0328">Glycosyltransferase</keyword>
<dbReference type="Pfam" id="PF04041">
    <property type="entry name" value="Glyco_hydro_130"/>
    <property type="match status" value="1"/>
</dbReference>
<dbReference type="PANTHER" id="PTHR34106">
    <property type="entry name" value="GLYCOSIDASE"/>
    <property type="match status" value="1"/>
</dbReference>
<dbReference type="InterPro" id="IPR007184">
    <property type="entry name" value="Mannoside_phosphorylase"/>
</dbReference>
<evidence type="ECO:0000313" key="5">
    <source>
        <dbReference type="Proteomes" id="UP000463983"/>
    </source>
</evidence>
<dbReference type="EMBL" id="CP047901">
    <property type="protein sequence ID" value="QHO63346.1"/>
    <property type="molecule type" value="Genomic_DNA"/>
</dbReference>
<evidence type="ECO:0000256" key="1">
    <source>
        <dbReference type="ARBA" id="ARBA00022676"/>
    </source>
</evidence>
<accession>A0A857N5L6</accession>
<dbReference type="AlphaFoldDB" id="A0A857N5L6"/>
<dbReference type="InterPro" id="IPR023296">
    <property type="entry name" value="Glyco_hydro_beta-prop_sf"/>
</dbReference>
<evidence type="ECO:0000256" key="3">
    <source>
        <dbReference type="ARBA" id="ARBA00024356"/>
    </source>
</evidence>
<organism evidence="4 5">
    <name type="scientific">Candidatus Chazhemtobacterium aquaticus</name>
    <dbReference type="NCBI Taxonomy" id="2715735"/>
    <lineage>
        <taxon>Bacteria</taxon>
        <taxon>Candidatus Chazhemtobacteraceae</taxon>
        <taxon>Candidatus Chazhemtobacterium</taxon>
    </lineage>
</organism>
<gene>
    <name evidence="4" type="ORF">MICH65_0365</name>
</gene>
<reference evidence="5" key="1">
    <citation type="journal article" date="2020" name="Microorganisms">
        <title>Complete Genome of a Member of a New Bacterial Lineage in the Microgenomates Group Reveals an Unusual Nucleotide Composition Disparity Between Two Strands of DNA and Limited Metabolic Potential.</title>
        <authorList>
            <person name="Kadnikov V.V."/>
            <person name="Mardanov A.V."/>
            <person name="Beletsky A.V."/>
            <person name="Karnachuk O.V."/>
            <person name="Ravin N.V."/>
        </authorList>
    </citation>
    <scope>NUCLEOTIDE SEQUENCE [LARGE SCALE GENOMIC DNA]</scope>
</reference>
<dbReference type="GO" id="GO:0016787">
    <property type="term" value="F:hydrolase activity"/>
    <property type="evidence" value="ECO:0007669"/>
    <property type="project" value="UniProtKB-KW"/>
</dbReference>
<sequence length="528" mass="60556">MRVLDKLFNKKDVLGVFAYQKHIYAAINHQSKTSFAVSRNGLDFVFKTRIKSATLKQQWQKILKRRIVEYHLFNHHLAPGSERLHHLNIEGVVREPDQILVFFNHQPKPGQLETGVIALDPQNIDNLLWRGTEPVWQSPKSWQNKNITHLGLVKIKNKILSYWKIKGRGLVAVSHPHFRIDQQISIQKAWLIHKHENNPLISPNPDHSWESFTTFNPAATVLAGNVHLLYRAQGHDYRSVLGYARSQDGINIDLTLDQPAYLPRKPFEKKDPDLPPSTKYFSGGGTEGCEDPRITRIGNRLYMTYVAFNGVNPPRIALTSIKITDFLNHRWLWEKPILISPPGIVDKSACILPKKINNKYVIFHRIFPDILIDYVDSLDFSPGQYLQGQYHIKPRGPMWWDSRKIGVGSPPLLTKDGWLLIYQTVDDKNANHYKIGAMILKADEPHVELYRSRYPIMEPDQWYDNHGFKAGVVYPCGAIIRKNQLFVYYGGADSHVCVATANLDQFLDRLKQGQATKLESTILAVSSK</sequence>
<dbReference type="KEGG" id="caqa:MICH65_0365"/>
<keyword evidence="2" id="KW-0808">Transferase</keyword>
<evidence type="ECO:0000313" key="4">
    <source>
        <dbReference type="EMBL" id="QHO63346.1"/>
    </source>
</evidence>
<comment type="similarity">
    <text evidence="3">Belongs to the glycosyl hydrolase 130 family.</text>
</comment>
<keyword evidence="5" id="KW-1185">Reference proteome</keyword>
<dbReference type="SUPFAM" id="SSF75005">
    <property type="entry name" value="Arabinanase/levansucrase/invertase"/>
    <property type="match status" value="1"/>
</dbReference>
<dbReference type="Gene3D" id="2.115.10.20">
    <property type="entry name" value="Glycosyl hydrolase domain, family 43"/>
    <property type="match status" value="1"/>
</dbReference>
<evidence type="ECO:0000256" key="2">
    <source>
        <dbReference type="ARBA" id="ARBA00022679"/>
    </source>
</evidence>
<dbReference type="PANTHER" id="PTHR34106:SF5">
    <property type="entry name" value="GLYCOSIDASE"/>
    <property type="match status" value="1"/>
</dbReference>